<dbReference type="PANTHER" id="PTHR43806:SF11">
    <property type="entry name" value="CEREVISIN-RELATED"/>
    <property type="match status" value="1"/>
</dbReference>
<feature type="active site" description="Charge relay system" evidence="6">
    <location>
        <position position="557"/>
    </location>
</feature>
<dbReference type="RefSeq" id="WP_149544977.1">
    <property type="nucleotide sequence ID" value="NZ_VTPS01000006.1"/>
</dbReference>
<dbReference type="InterPro" id="IPR023827">
    <property type="entry name" value="Peptidase_S8_Asp-AS"/>
</dbReference>
<evidence type="ECO:0000313" key="12">
    <source>
        <dbReference type="Proteomes" id="UP000322976"/>
    </source>
</evidence>
<evidence type="ECO:0000259" key="10">
    <source>
        <dbReference type="PROSITE" id="PS51272"/>
    </source>
</evidence>
<dbReference type="PROSITE" id="PS00137">
    <property type="entry name" value="SUBTILASE_HIS"/>
    <property type="match status" value="1"/>
</dbReference>
<evidence type="ECO:0000256" key="8">
    <source>
        <dbReference type="SAM" id="MobiDB-lite"/>
    </source>
</evidence>
<dbReference type="Pfam" id="PF00395">
    <property type="entry name" value="SLH"/>
    <property type="match status" value="3"/>
</dbReference>
<dbReference type="PROSITE" id="PS00136">
    <property type="entry name" value="SUBTILASE_ASP"/>
    <property type="match status" value="1"/>
</dbReference>
<protein>
    <submittedName>
        <fullName evidence="11">S8 family serine peptidase</fullName>
    </submittedName>
</protein>
<keyword evidence="4 6" id="KW-0378">Hydrolase</keyword>
<evidence type="ECO:0000256" key="6">
    <source>
        <dbReference type="PROSITE-ProRule" id="PRU01240"/>
    </source>
</evidence>
<dbReference type="PROSITE" id="PS51272">
    <property type="entry name" value="SLH"/>
    <property type="match status" value="3"/>
</dbReference>
<proteinExistence type="inferred from homology"/>
<dbReference type="PANTHER" id="PTHR43806">
    <property type="entry name" value="PEPTIDASE S8"/>
    <property type="match status" value="1"/>
</dbReference>
<dbReference type="PROSITE" id="PS51892">
    <property type="entry name" value="SUBTILASE"/>
    <property type="match status" value="1"/>
</dbReference>
<dbReference type="InterPro" id="IPR050131">
    <property type="entry name" value="Peptidase_S8_subtilisin-like"/>
</dbReference>
<dbReference type="InterPro" id="IPR022398">
    <property type="entry name" value="Peptidase_S8_His-AS"/>
</dbReference>
<evidence type="ECO:0000313" key="11">
    <source>
        <dbReference type="EMBL" id="TZE82465.1"/>
    </source>
</evidence>
<dbReference type="InterPro" id="IPR036852">
    <property type="entry name" value="Peptidase_S8/S53_dom_sf"/>
</dbReference>
<keyword evidence="9" id="KW-0732">Signal</keyword>
<feature type="domain" description="SLH" evidence="10">
    <location>
        <begin position="1374"/>
        <end position="1433"/>
    </location>
</feature>
<feature type="domain" description="SLH" evidence="10">
    <location>
        <begin position="1310"/>
        <end position="1369"/>
    </location>
</feature>
<feature type="chain" id="PRO_5038797558" evidence="9">
    <location>
        <begin position="24"/>
        <end position="1433"/>
    </location>
</feature>
<feature type="signal peptide" evidence="9">
    <location>
        <begin position="1"/>
        <end position="23"/>
    </location>
</feature>
<dbReference type="InterPro" id="IPR001119">
    <property type="entry name" value="SLH_dom"/>
</dbReference>
<keyword evidence="2 6" id="KW-0645">Protease</keyword>
<organism evidence="11 12">
    <name type="scientific">Calorimonas adulescens</name>
    <dbReference type="NCBI Taxonomy" id="2606906"/>
    <lineage>
        <taxon>Bacteria</taxon>
        <taxon>Bacillati</taxon>
        <taxon>Bacillota</taxon>
        <taxon>Clostridia</taxon>
        <taxon>Thermoanaerobacterales</taxon>
        <taxon>Thermoanaerobacteraceae</taxon>
        <taxon>Calorimonas</taxon>
    </lineage>
</organism>
<dbReference type="GO" id="GO:0006508">
    <property type="term" value="P:proteolysis"/>
    <property type="evidence" value="ECO:0007669"/>
    <property type="project" value="UniProtKB-KW"/>
</dbReference>
<keyword evidence="5 6" id="KW-0720">Serine protease</keyword>
<feature type="active site" description="Charge relay system" evidence="6">
    <location>
        <position position="370"/>
    </location>
</feature>
<feature type="active site" description="Charge relay system" evidence="6">
    <location>
        <position position="172"/>
    </location>
</feature>
<dbReference type="GO" id="GO:0004252">
    <property type="term" value="F:serine-type endopeptidase activity"/>
    <property type="evidence" value="ECO:0007669"/>
    <property type="project" value="UniProtKB-UniRule"/>
</dbReference>
<evidence type="ECO:0000256" key="4">
    <source>
        <dbReference type="ARBA" id="ARBA00022801"/>
    </source>
</evidence>
<feature type="compositionally biased region" description="Gly residues" evidence="8">
    <location>
        <begin position="1082"/>
        <end position="1110"/>
    </location>
</feature>
<comment type="similarity">
    <text evidence="1 6 7">Belongs to the peptidase S8 family.</text>
</comment>
<keyword evidence="3" id="KW-0677">Repeat</keyword>
<gene>
    <name evidence="11" type="ORF">FWJ32_05520</name>
</gene>
<evidence type="ECO:0000256" key="9">
    <source>
        <dbReference type="SAM" id="SignalP"/>
    </source>
</evidence>
<feature type="region of interest" description="Disordered" evidence="8">
    <location>
        <begin position="1082"/>
        <end position="1115"/>
    </location>
</feature>
<dbReference type="Proteomes" id="UP000322976">
    <property type="component" value="Unassembled WGS sequence"/>
</dbReference>
<evidence type="ECO:0000256" key="7">
    <source>
        <dbReference type="RuleBase" id="RU003355"/>
    </source>
</evidence>
<reference evidence="11 12" key="1">
    <citation type="submission" date="2019-08" db="EMBL/GenBank/DDBJ databases">
        <title>Calorimonas adulescens gen. nov., sp. nov., an anaerobic thermophilic bacterium from Sakhalin hot spring.</title>
        <authorList>
            <person name="Khomyakova M.A."/>
            <person name="Merkel A.Y."/>
            <person name="Novikov A."/>
            <person name="Bonch-Osmolovskaya E.A."/>
            <person name="Slobodkin A.I."/>
        </authorList>
    </citation>
    <scope>NUCLEOTIDE SEQUENCE [LARGE SCALE GENOMIC DNA]</scope>
    <source>
        <strain evidence="11 12">A05MB</strain>
    </source>
</reference>
<dbReference type="Gene3D" id="3.40.50.200">
    <property type="entry name" value="Peptidase S8/S53 domain"/>
    <property type="match status" value="2"/>
</dbReference>
<accession>A0A5D8QCS0</accession>
<keyword evidence="12" id="KW-1185">Reference proteome</keyword>
<dbReference type="InterPro" id="IPR000209">
    <property type="entry name" value="Peptidase_S8/S53_dom"/>
</dbReference>
<dbReference type="Gene3D" id="2.60.120.380">
    <property type="match status" value="1"/>
</dbReference>
<comment type="caution">
    <text evidence="11">The sequence shown here is derived from an EMBL/GenBank/DDBJ whole genome shotgun (WGS) entry which is preliminary data.</text>
</comment>
<dbReference type="PRINTS" id="PR00723">
    <property type="entry name" value="SUBTILISIN"/>
</dbReference>
<dbReference type="Gene3D" id="2.60.220.30">
    <property type="match status" value="1"/>
</dbReference>
<evidence type="ECO:0000256" key="3">
    <source>
        <dbReference type="ARBA" id="ARBA00022737"/>
    </source>
</evidence>
<name>A0A5D8QCS0_9THEO</name>
<evidence type="ECO:0000256" key="1">
    <source>
        <dbReference type="ARBA" id="ARBA00011073"/>
    </source>
</evidence>
<dbReference type="SUPFAM" id="SSF52743">
    <property type="entry name" value="Subtilisin-like"/>
    <property type="match status" value="1"/>
</dbReference>
<evidence type="ECO:0000256" key="2">
    <source>
        <dbReference type="ARBA" id="ARBA00022670"/>
    </source>
</evidence>
<dbReference type="EMBL" id="VTPS01000006">
    <property type="protein sequence ID" value="TZE82465.1"/>
    <property type="molecule type" value="Genomic_DNA"/>
</dbReference>
<sequence>MVKKLLSLFMVLLLGLNCFYAVAFAEGTDGEATSTEKEAVSKPLANPDGLSIKAQALSKQSESRLNLVILSDGRDITAQLKKIGAVNIKKKSDMVYSATLARSKVMNLLKVNGIKDFGLDKVYTLDPKERVGLSRPIDEYKPNLETTLDDTQADLFNEKFGDGTGTVIAIIDTGVDPGHEMLQWTTNGDIKIIDWQDFSYEGDLALDTRVTVQSSVYGEVYSEVYNYVYLPDDGIKLTLPDDIPAGTELYVGKLEEEILPNEILFGYRPGPNTGFDFNLDGDKTDSYYVAAADKDGDGEPDHVYVDTNLDDAFTDEEPLIPYRDGVKENKRIMAHFPEGEEGAKVNFVLTGIWPDEDVVWVNLGFDGGSHGTHVAGIAAGNGTLKGVAPGAKIMALKVLGSNVGGATSSIMAAMEYAAEHGADVINMSLGATADINDGNSPDSLLANELTKEYGVVFAISAGNEGPGINTIGSPGDSTMAVTSGAYINKDTWEEYGDNSVPEGTEGLWWFSSIGPREDGMIKPTVVTPGSAVSSVPEWDVWSGSEYRGPYDLYQGTSMASPQTAGLVALLNGAARKEGLIDEGEHLDPVLVQQALKYSARKLDGYNAAEQGGGLAQVVDAYEYIKEHISDTTIDDLTITTDCIERIPETHGIYVRNEPLQNKYKVSITNNGDTTASINISEEADWISLSKRVINVVPGQTGSFTVYIDRNKLSKGFNSEIITLDDSATGLVDAEVPVSIVVPDELDISNNYSSSKDGTVIASKYNRYFYRVPDGTAKLTVSLKGIEKDGTVPSLRPVIFNPYGVGIDPDDRTYTTKENPRVYEIDNPLPGVWEVDVYGNFRSELSQNDYTLDVKLSGIIPKPDAWDVERSVGTTVTSNFQLTNLTDDAKDVRVSGTGLVDLNTPSKTVTKTLDLNNDDLDDDDYIEEVTITPDNPNFVFEVSIGNTSDPGADLDLYLYRWTEDGYSLVAYEADGDSNESVKLKALAPGDYLIFVDSFAIPSGKTTFDYTTRILNADSAVEGSTITIANGELSINKGATADFKATLTVPTTQSDYTGLLLVNDGEGNQLTKVGVNVKALPVTSGGGSSGGGSSGGGSSSGSSSGGTTGGTGQQPAANVIKKTVGREGGIVSTADNAMSIDIPEDAFTGDVNVEISVIEPSSVKVNDAALRIIGNVYEIKAGAELKKPVTLKLKYDRKGLNSISPKFLAVYTLNESDGKWNVVGGKVDEASDTVSVNLNHFSRYALIIKEVSFNDLNGHWAEEDIKVLASRNIISGYPDGSFKPENSVTRAEFAKMIVSALNGGIYTPQAPSFEDVKPSDWFYPYVETAKQLGIVNGFNGRFDPNGLITRQEMTAMIIRAMQQNKGEKYFPTADTQLKFKDSSNIADWAKDSVSIGIEKGIVSGLDDETFAPEAKATRAQAAVMIMRLLKSLDMI</sequence>
<evidence type="ECO:0000256" key="5">
    <source>
        <dbReference type="ARBA" id="ARBA00022825"/>
    </source>
</evidence>
<dbReference type="PROSITE" id="PS00138">
    <property type="entry name" value="SUBTILASE_SER"/>
    <property type="match status" value="1"/>
</dbReference>
<feature type="domain" description="SLH" evidence="10">
    <location>
        <begin position="1246"/>
        <end position="1309"/>
    </location>
</feature>
<dbReference type="Pfam" id="PF00082">
    <property type="entry name" value="Peptidase_S8"/>
    <property type="match status" value="1"/>
</dbReference>
<dbReference type="InterPro" id="IPR023828">
    <property type="entry name" value="Peptidase_S8_Ser-AS"/>
</dbReference>
<dbReference type="InterPro" id="IPR015500">
    <property type="entry name" value="Peptidase_S8_subtilisin-rel"/>
</dbReference>